<sequence length="730" mass="78569">MVTLDKKSENSLVYKVGKNWIFVSLISAGVLFTLSNPVVYADTTADSPVATGEINTPKTSQSPTTPHKPDKLEIPEDAAPKEPSTDTNNRDNLELPSEEAPKKSSSVHTATMALPPSKPTGRSSLASPTPEKPQPVVSTPPATSPAPVTPVAPNPQVQVAPSQSISEWMPNTTLQKMVADALGISVSDLSPQAMTKLTTLTSQHKVGSTTFVDGQTPFSLKGLEWAINLTTLDLSYGNTRGKDDYTNLEYSPNGSGNSGDIIDISPLNCLQNLVTLDLSGNKIHDLTPLAQLKNLKTLDVTNNRIADFSMLDANQITSLKIRKQIVIVDYAQRQFVNLATHAITVALPIHLPKNSKSKIIMPFAIEDGFEKKEIMIQEFHLGTNSGKSIFQLYFSGEPSDGFQLSDDGGSIAFNSISSQVTYHFGGTYGGYPFSMGLPTPGNHRYYLRANLWCSTGGSFIIFIPYSNATAAAPITIHYRNDQDNSTSIKPDLTLGTGKVTGDTYTLTPDQLAVPGYAYDTERNKNTSTTITFTDQAQTITLYYKKDTTKPVTPPVTPASTVTVTVHYQDEQGRQLLTDAKLTGQPGTSYHVTTPTLTGYQLTSTNNPTGTFGNHDQTITVTYHQLSTSGGGDTSSTSETPTDSSQPDTIKPVKPQQALPTPGNGAATISVTNKHPQRPATASKNLKPMTLTEQSQPALPQTSEHRTSPLIGLGLLLASLIGITARFRKRN</sequence>
<dbReference type="Proteomes" id="UP001597195">
    <property type="component" value="Unassembled WGS sequence"/>
</dbReference>
<evidence type="ECO:0000256" key="9">
    <source>
        <dbReference type="ARBA" id="ARBA00023273"/>
    </source>
</evidence>
<gene>
    <name evidence="13" type="ORF">ACFQ5T_04790</name>
</gene>
<dbReference type="PANTHER" id="PTHR45973">
    <property type="entry name" value="PROTEIN PHOSPHATASE 1 REGULATORY SUBUNIT SDS22-RELATED"/>
    <property type="match status" value="1"/>
</dbReference>
<evidence type="ECO:0000256" key="1">
    <source>
        <dbReference type="ARBA" id="ARBA00004138"/>
    </source>
</evidence>
<evidence type="ECO:0000256" key="3">
    <source>
        <dbReference type="ARBA" id="ARBA00022525"/>
    </source>
</evidence>
<feature type="region of interest" description="Disordered" evidence="10">
    <location>
        <begin position="48"/>
        <end position="163"/>
    </location>
</feature>
<evidence type="ECO:0000313" key="13">
    <source>
        <dbReference type="EMBL" id="MFD1549001.1"/>
    </source>
</evidence>
<proteinExistence type="predicted"/>
<dbReference type="PANTHER" id="PTHR45973:SF9">
    <property type="entry name" value="LEUCINE-RICH REPEAT-CONTAINING PROTEIN 46"/>
    <property type="match status" value="1"/>
</dbReference>
<dbReference type="PROSITE" id="PS51450">
    <property type="entry name" value="LRR"/>
    <property type="match status" value="2"/>
</dbReference>
<feature type="compositionally biased region" description="Pro residues" evidence="10">
    <location>
        <begin position="142"/>
        <end position="153"/>
    </location>
</feature>
<dbReference type="Pfam" id="PF12799">
    <property type="entry name" value="LRR_4"/>
    <property type="match status" value="1"/>
</dbReference>
<dbReference type="NCBIfam" id="TIGR01167">
    <property type="entry name" value="LPXTG_anchor"/>
    <property type="match status" value="1"/>
</dbReference>
<accession>A0ABW4H2J2</accession>
<feature type="transmembrane region" description="Helical" evidence="11">
    <location>
        <begin position="20"/>
        <end position="40"/>
    </location>
</feature>
<evidence type="ECO:0000313" key="14">
    <source>
        <dbReference type="Proteomes" id="UP001597195"/>
    </source>
</evidence>
<reference evidence="14" key="1">
    <citation type="journal article" date="2019" name="Int. J. Syst. Evol. Microbiol.">
        <title>The Global Catalogue of Microorganisms (GCM) 10K type strain sequencing project: providing services to taxonomists for standard genome sequencing and annotation.</title>
        <authorList>
            <consortium name="The Broad Institute Genomics Platform"/>
            <consortium name="The Broad Institute Genome Sequencing Center for Infectious Disease"/>
            <person name="Wu L."/>
            <person name="Ma J."/>
        </authorList>
    </citation>
    <scope>NUCLEOTIDE SEQUENCE [LARGE SCALE GENOMIC DNA]</scope>
    <source>
        <strain evidence="14">CCM 8906</strain>
    </source>
</reference>
<dbReference type="InterPro" id="IPR032675">
    <property type="entry name" value="LRR_dom_sf"/>
</dbReference>
<dbReference type="SUPFAM" id="SSF52058">
    <property type="entry name" value="L domain-like"/>
    <property type="match status" value="1"/>
</dbReference>
<keyword evidence="7" id="KW-0969">Cilium</keyword>
<dbReference type="PROSITE" id="PS50847">
    <property type="entry name" value="GRAM_POS_ANCHORING"/>
    <property type="match status" value="1"/>
</dbReference>
<feature type="compositionally biased region" description="Polar residues" evidence="10">
    <location>
        <begin position="53"/>
        <end position="65"/>
    </location>
</feature>
<keyword evidence="8" id="KW-0572">Peptidoglycan-anchor</keyword>
<keyword evidence="5" id="KW-0732">Signal</keyword>
<keyword evidence="3" id="KW-0964">Secreted</keyword>
<feature type="compositionally biased region" description="Basic and acidic residues" evidence="10">
    <location>
        <begin position="67"/>
        <end position="93"/>
    </location>
</feature>
<evidence type="ECO:0000256" key="11">
    <source>
        <dbReference type="SAM" id="Phobius"/>
    </source>
</evidence>
<keyword evidence="11" id="KW-0472">Membrane</keyword>
<comment type="caution">
    <text evidence="13">The sequence shown here is derived from an EMBL/GenBank/DDBJ whole genome shotgun (WGS) entry which is preliminary data.</text>
</comment>
<keyword evidence="6" id="KW-0677">Repeat</keyword>
<evidence type="ECO:0000256" key="2">
    <source>
        <dbReference type="ARBA" id="ARBA00022512"/>
    </source>
</evidence>
<dbReference type="InterPro" id="IPR009459">
    <property type="entry name" value="MucBP_dom"/>
</dbReference>
<evidence type="ECO:0000256" key="4">
    <source>
        <dbReference type="ARBA" id="ARBA00022614"/>
    </source>
</evidence>
<evidence type="ECO:0000256" key="10">
    <source>
        <dbReference type="SAM" id="MobiDB-lite"/>
    </source>
</evidence>
<dbReference type="InterPro" id="IPR019931">
    <property type="entry name" value="LPXTG_anchor"/>
</dbReference>
<organism evidence="13 14">
    <name type="scientific">Levilactobacillus fuyuanensis</name>
    <dbReference type="NCBI Taxonomy" id="2486022"/>
    <lineage>
        <taxon>Bacteria</taxon>
        <taxon>Bacillati</taxon>
        <taxon>Bacillota</taxon>
        <taxon>Bacilli</taxon>
        <taxon>Lactobacillales</taxon>
        <taxon>Lactobacillaceae</taxon>
        <taxon>Levilactobacillus</taxon>
    </lineage>
</organism>
<feature type="compositionally biased region" description="Polar residues" evidence="10">
    <location>
        <begin position="690"/>
        <end position="701"/>
    </location>
</feature>
<evidence type="ECO:0000256" key="7">
    <source>
        <dbReference type="ARBA" id="ARBA00023069"/>
    </source>
</evidence>
<feature type="region of interest" description="Disordered" evidence="10">
    <location>
        <begin position="624"/>
        <end position="704"/>
    </location>
</feature>
<feature type="compositionally biased region" description="Low complexity" evidence="10">
    <location>
        <begin position="633"/>
        <end position="648"/>
    </location>
</feature>
<evidence type="ECO:0000256" key="8">
    <source>
        <dbReference type="ARBA" id="ARBA00023088"/>
    </source>
</evidence>
<dbReference type="Gene3D" id="3.10.20.320">
    <property type="entry name" value="Putative peptidoglycan bound protein (lpxtg motif)"/>
    <property type="match status" value="2"/>
</dbReference>
<feature type="compositionally biased region" description="Polar residues" evidence="10">
    <location>
        <begin position="666"/>
        <end position="683"/>
    </location>
</feature>
<dbReference type="InterPro" id="IPR025875">
    <property type="entry name" value="Leu-rich_rpt_4"/>
</dbReference>
<keyword evidence="11" id="KW-1133">Transmembrane helix</keyword>
<dbReference type="Gene3D" id="3.80.10.10">
    <property type="entry name" value="Ribonuclease Inhibitor"/>
    <property type="match status" value="1"/>
</dbReference>
<comment type="subcellular location">
    <subcellularLocation>
        <location evidence="1">Cell projection</location>
        <location evidence="1">Cilium</location>
    </subcellularLocation>
</comment>
<evidence type="ECO:0000259" key="12">
    <source>
        <dbReference type="PROSITE" id="PS50847"/>
    </source>
</evidence>
<feature type="compositionally biased region" description="Low complexity" evidence="10">
    <location>
        <begin position="154"/>
        <end position="163"/>
    </location>
</feature>
<name>A0ABW4H2J2_9LACO</name>
<dbReference type="Pfam" id="PF06458">
    <property type="entry name" value="MucBP"/>
    <property type="match status" value="2"/>
</dbReference>
<protein>
    <submittedName>
        <fullName evidence="13">MucBP domain-containing protein</fullName>
    </submittedName>
</protein>
<evidence type="ECO:0000256" key="6">
    <source>
        <dbReference type="ARBA" id="ARBA00022737"/>
    </source>
</evidence>
<dbReference type="InterPro" id="IPR001611">
    <property type="entry name" value="Leu-rich_rpt"/>
</dbReference>
<dbReference type="EMBL" id="JBHTOM010000005">
    <property type="protein sequence ID" value="MFD1549001.1"/>
    <property type="molecule type" value="Genomic_DNA"/>
</dbReference>
<keyword evidence="14" id="KW-1185">Reference proteome</keyword>
<keyword evidence="4" id="KW-0433">Leucine-rich repeat</keyword>
<keyword evidence="2" id="KW-0134">Cell wall</keyword>
<evidence type="ECO:0000256" key="5">
    <source>
        <dbReference type="ARBA" id="ARBA00022729"/>
    </source>
</evidence>
<dbReference type="InterPro" id="IPR050576">
    <property type="entry name" value="Cilia_flagella_integrity"/>
</dbReference>
<dbReference type="SMART" id="SM00365">
    <property type="entry name" value="LRR_SD22"/>
    <property type="match status" value="2"/>
</dbReference>
<keyword evidence="9" id="KW-0966">Cell projection</keyword>
<feature type="domain" description="Gram-positive cocci surface proteins LPxTG" evidence="12">
    <location>
        <begin position="698"/>
        <end position="730"/>
    </location>
</feature>
<keyword evidence="11" id="KW-0812">Transmembrane</keyword>
<dbReference type="RefSeq" id="WP_164508846.1">
    <property type="nucleotide sequence ID" value="NZ_RHNZ01000005.1"/>
</dbReference>